<dbReference type="InterPro" id="IPR001736">
    <property type="entry name" value="PLipase_D/transphosphatidylase"/>
</dbReference>
<protein>
    <submittedName>
        <fullName evidence="2">Cardiolipin synthase</fullName>
        <ecNumber evidence="2">2.7.8.-</ecNumber>
    </submittedName>
</protein>
<evidence type="ECO:0000313" key="3">
    <source>
        <dbReference type="Proteomes" id="UP000541425"/>
    </source>
</evidence>
<dbReference type="PANTHER" id="PTHR21248">
    <property type="entry name" value="CARDIOLIPIN SYNTHASE"/>
    <property type="match status" value="1"/>
</dbReference>
<dbReference type="PROSITE" id="PS50035">
    <property type="entry name" value="PLD"/>
    <property type="match status" value="2"/>
</dbReference>
<reference evidence="2 3" key="1">
    <citation type="submission" date="2020-08" db="EMBL/GenBank/DDBJ databases">
        <title>Genomic Encyclopedia of Type Strains, Phase IV (KMG-IV): sequencing the most valuable type-strain genomes for metagenomic binning, comparative biology and taxonomic classification.</title>
        <authorList>
            <person name="Goeker M."/>
        </authorList>
    </citation>
    <scope>NUCLEOTIDE SEQUENCE [LARGE SCALE GENOMIC DNA]</scope>
    <source>
        <strain evidence="2 3">DSM 22548</strain>
    </source>
</reference>
<dbReference type="AlphaFoldDB" id="A0A7W5Y279"/>
<dbReference type="SMART" id="SM00155">
    <property type="entry name" value="PLDc"/>
    <property type="match status" value="2"/>
</dbReference>
<evidence type="ECO:0000313" key="2">
    <source>
        <dbReference type="EMBL" id="MBB3703480.1"/>
    </source>
</evidence>
<dbReference type="CDD" id="cd09110">
    <property type="entry name" value="PLDc_CLS_1"/>
    <property type="match status" value="1"/>
</dbReference>
<dbReference type="EC" id="2.7.8.-" evidence="2"/>
<dbReference type="SUPFAM" id="SSF56024">
    <property type="entry name" value="Phospholipase D/nuclease"/>
    <property type="match status" value="2"/>
</dbReference>
<dbReference type="EMBL" id="JACICA010000013">
    <property type="protein sequence ID" value="MBB3703480.1"/>
    <property type="molecule type" value="Genomic_DNA"/>
</dbReference>
<dbReference type="InterPro" id="IPR025202">
    <property type="entry name" value="PLD-like_dom"/>
</dbReference>
<dbReference type="PANTHER" id="PTHR21248:SF22">
    <property type="entry name" value="PHOSPHOLIPASE D"/>
    <property type="match status" value="1"/>
</dbReference>
<accession>A0A7W5Y279</accession>
<dbReference type="RefSeq" id="WP_183697855.1">
    <property type="nucleotide sequence ID" value="NZ_JACICA010000013.1"/>
</dbReference>
<feature type="domain" description="PLD phosphodiesterase" evidence="1">
    <location>
        <begin position="158"/>
        <end position="185"/>
    </location>
</feature>
<gene>
    <name evidence="2" type="ORF">FHS60_001970</name>
</gene>
<dbReference type="GO" id="GO:0032049">
    <property type="term" value="P:cardiolipin biosynthetic process"/>
    <property type="evidence" value="ECO:0007669"/>
    <property type="project" value="UniProtKB-ARBA"/>
</dbReference>
<dbReference type="GO" id="GO:0030572">
    <property type="term" value="F:phosphatidyltransferase activity"/>
    <property type="evidence" value="ECO:0007669"/>
    <property type="project" value="UniProtKB-ARBA"/>
</dbReference>
<sequence>MCKYNKDKKINNNNKLFSQLGMCQSRFKHILLLSLLFVLPSVLRAAQTDSLVFTTNNRIVIFKSGQEKFSDLFAAIRQAKKSIHLEYFNFRNDSISAALFSLLEQKTEEGVKVRAIFDGFGNASNNRPLRRRHLDSLNRHGIEIYEFDPLRFPYVNHIIPRDHRKIVVIDGIIAYTGGMNVADYYIKGKSEFGAWHDIHARVEGDAVGQLQKAFLDFWNLWTQQNINGAQFYPGYRDATQEFSHLASDTCSSAGRKRIAVVNQGPGCPKKIIHTTFLQLINNAKTQIQIINPYFTLCHHIRRALKQAVKRGVDVQVMVSAKSDIPITPRIVEHNAHRLMKKGVKIYFFEGGFHHSKIMMVDSIYSFIGSANLDSRSLSFDYECNLLIKDKPTTEVLQNIFKKDRDEKCWLLTPKTWKEKFKPSRRFAAWFWQWLAPFV</sequence>
<feature type="domain" description="PLD phosphodiesterase" evidence="1">
    <location>
        <begin position="349"/>
        <end position="376"/>
    </location>
</feature>
<keyword evidence="2" id="KW-0808">Transferase</keyword>
<proteinExistence type="predicted"/>
<name>A0A7W5Y279_9BACT</name>
<dbReference type="CDD" id="cd09112">
    <property type="entry name" value="PLDc_CLS_2"/>
    <property type="match status" value="1"/>
</dbReference>
<dbReference type="Proteomes" id="UP000541425">
    <property type="component" value="Unassembled WGS sequence"/>
</dbReference>
<organism evidence="2 3">
    <name type="scientific">Alloprevotella rava</name>
    <dbReference type="NCBI Taxonomy" id="671218"/>
    <lineage>
        <taxon>Bacteria</taxon>
        <taxon>Pseudomonadati</taxon>
        <taxon>Bacteroidota</taxon>
        <taxon>Bacteroidia</taxon>
        <taxon>Bacteroidales</taxon>
        <taxon>Prevotellaceae</taxon>
        <taxon>Alloprevotella</taxon>
    </lineage>
</organism>
<dbReference type="Gene3D" id="3.30.870.10">
    <property type="entry name" value="Endonuclease Chain A"/>
    <property type="match status" value="2"/>
</dbReference>
<comment type="caution">
    <text evidence="2">The sequence shown here is derived from an EMBL/GenBank/DDBJ whole genome shotgun (WGS) entry which is preliminary data.</text>
</comment>
<dbReference type="Pfam" id="PF13091">
    <property type="entry name" value="PLDc_2"/>
    <property type="match status" value="2"/>
</dbReference>
<evidence type="ECO:0000259" key="1">
    <source>
        <dbReference type="PROSITE" id="PS50035"/>
    </source>
</evidence>